<dbReference type="InterPro" id="IPR010796">
    <property type="entry name" value="C2_B9-type_dom"/>
</dbReference>
<accession>A0A507CNI8</accession>
<proteinExistence type="inferred from homology"/>
<evidence type="ECO:0000256" key="6">
    <source>
        <dbReference type="ARBA" id="ARBA00038411"/>
    </source>
</evidence>
<evidence type="ECO:0000256" key="1">
    <source>
        <dbReference type="ARBA" id="ARBA00004120"/>
    </source>
</evidence>
<dbReference type="PANTHER" id="PTHR12968">
    <property type="entry name" value="B9 DOMAIN-CONTAINING"/>
    <property type="match status" value="1"/>
</dbReference>
<gene>
    <name evidence="8" type="ORF">SeLEV6574_g06470</name>
</gene>
<keyword evidence="4" id="KW-0206">Cytoskeleton</keyword>
<dbReference type="OrthoDB" id="431939at2759"/>
<reference evidence="8 9" key="1">
    <citation type="journal article" date="2019" name="Sci. Rep.">
        <title>Comparative genomics of chytrid fungi reveal insights into the obligate biotrophic and pathogenic lifestyle of Synchytrium endobioticum.</title>
        <authorList>
            <person name="van de Vossenberg B.T.L.H."/>
            <person name="Warris S."/>
            <person name="Nguyen H.D.T."/>
            <person name="van Gent-Pelzer M.P.E."/>
            <person name="Joly D.L."/>
            <person name="van de Geest H.C."/>
            <person name="Bonants P.J.M."/>
            <person name="Smith D.S."/>
            <person name="Levesque C.A."/>
            <person name="van der Lee T.A.J."/>
        </authorList>
    </citation>
    <scope>NUCLEOTIDE SEQUENCE [LARGE SCALE GENOMIC DNA]</scope>
    <source>
        <strain evidence="8 9">LEV6574</strain>
    </source>
</reference>
<organism evidence="8 9">
    <name type="scientific">Synchytrium endobioticum</name>
    <dbReference type="NCBI Taxonomy" id="286115"/>
    <lineage>
        <taxon>Eukaryota</taxon>
        <taxon>Fungi</taxon>
        <taxon>Fungi incertae sedis</taxon>
        <taxon>Chytridiomycota</taxon>
        <taxon>Chytridiomycota incertae sedis</taxon>
        <taxon>Chytridiomycetes</taxon>
        <taxon>Synchytriales</taxon>
        <taxon>Synchytriaceae</taxon>
        <taxon>Synchytrium</taxon>
    </lineage>
</organism>
<comment type="caution">
    <text evidence="8">The sequence shown here is derived from an EMBL/GenBank/DDBJ whole genome shotgun (WGS) entry which is preliminary data.</text>
</comment>
<keyword evidence="3" id="KW-0970">Cilium biogenesis/degradation</keyword>
<evidence type="ECO:0000256" key="5">
    <source>
        <dbReference type="ARBA" id="ARBA00023273"/>
    </source>
</evidence>
<dbReference type="Pfam" id="PF07162">
    <property type="entry name" value="B9-C2"/>
    <property type="match status" value="1"/>
</dbReference>
<evidence type="ECO:0000313" key="9">
    <source>
        <dbReference type="Proteomes" id="UP000320475"/>
    </source>
</evidence>
<dbReference type="EMBL" id="QEAM01000369">
    <property type="protein sequence ID" value="TPX40690.1"/>
    <property type="molecule type" value="Genomic_DNA"/>
</dbReference>
<dbReference type="Proteomes" id="UP000320475">
    <property type="component" value="Unassembled WGS sequence"/>
</dbReference>
<evidence type="ECO:0000313" key="8">
    <source>
        <dbReference type="EMBL" id="TPX40690.1"/>
    </source>
</evidence>
<keyword evidence="5" id="KW-0966">Cell projection</keyword>
<comment type="similarity">
    <text evidence="6">Belongs to the B9D family.</text>
</comment>
<dbReference type="AlphaFoldDB" id="A0A507CNI8"/>
<dbReference type="PROSITE" id="PS51381">
    <property type="entry name" value="C2_B9"/>
    <property type="match status" value="1"/>
</dbReference>
<evidence type="ECO:0000256" key="4">
    <source>
        <dbReference type="ARBA" id="ARBA00023212"/>
    </source>
</evidence>
<dbReference type="GO" id="GO:0060271">
    <property type="term" value="P:cilium assembly"/>
    <property type="evidence" value="ECO:0007669"/>
    <property type="project" value="TreeGrafter"/>
</dbReference>
<dbReference type="PANTHER" id="PTHR12968:SF1">
    <property type="entry name" value="B9 DOMAIN-CONTAINING PROTEIN 1"/>
    <property type="match status" value="1"/>
</dbReference>
<sequence>MAATVVSNTNIIPSGAFSLVINGQIESAHFPGMDNLYCKFSFVHGPDWVVLSGLEEGITQMSCKSASLPSTKDTNPPSSKICVFNFPIELAFKSTNAFGWPQMVLCVYGLDTLRRDVIRGYGSVRLPLAPGRYAKTVPMFVPVSSSVIGGFLSWATGQLPEFLDPKFVATNEGREVTRVRSQGTVRVTFNVLVKDLVYNLAASSTGR</sequence>
<keyword evidence="2" id="KW-0963">Cytoplasm</keyword>
<dbReference type="GO" id="GO:0036038">
    <property type="term" value="C:MKS complex"/>
    <property type="evidence" value="ECO:0007669"/>
    <property type="project" value="TreeGrafter"/>
</dbReference>
<comment type="subcellular location">
    <subcellularLocation>
        <location evidence="1">Cytoplasm</location>
        <location evidence="1">Cytoskeleton</location>
        <location evidence="1">Cilium basal body</location>
    </subcellularLocation>
</comment>
<protein>
    <recommendedName>
        <fullName evidence="7">B9 domain-containing protein 1</fullName>
    </recommendedName>
</protein>
<evidence type="ECO:0000256" key="3">
    <source>
        <dbReference type="ARBA" id="ARBA00022794"/>
    </source>
</evidence>
<evidence type="ECO:0000256" key="7">
    <source>
        <dbReference type="ARBA" id="ARBA00039274"/>
    </source>
</evidence>
<evidence type="ECO:0000256" key="2">
    <source>
        <dbReference type="ARBA" id="ARBA00022490"/>
    </source>
</evidence>
<name>A0A507CNI8_9FUNG</name>